<dbReference type="AlphaFoldDB" id="A0A6J1K4W1"/>
<dbReference type="KEGG" id="cmax:111491722"/>
<evidence type="ECO:0000256" key="1">
    <source>
        <dbReference type="SAM" id="MobiDB-lite"/>
    </source>
</evidence>
<keyword evidence="2" id="KW-1185">Reference proteome</keyword>
<proteinExistence type="predicted"/>
<dbReference type="RefSeq" id="XP_022996491.1">
    <property type="nucleotide sequence ID" value="XM_023140723.1"/>
</dbReference>
<protein>
    <submittedName>
        <fullName evidence="3">Uncharacterized protein LOC111491722</fullName>
    </submittedName>
</protein>
<feature type="region of interest" description="Disordered" evidence="1">
    <location>
        <begin position="1"/>
        <end position="69"/>
    </location>
</feature>
<gene>
    <name evidence="3" type="primary">LOC111491722</name>
</gene>
<evidence type="ECO:0000313" key="2">
    <source>
        <dbReference type="Proteomes" id="UP000504608"/>
    </source>
</evidence>
<dbReference type="Proteomes" id="UP000504608">
    <property type="component" value="Unplaced"/>
</dbReference>
<name>A0A6J1K4W1_CUCMA</name>
<sequence>MREKTLAGVRRKEADPRSTRGELRLERRVPQASRHASGCGFGSTRVRSSALHATQEPREPNRTELVGGPRLGGKLRVIARVGGKFQNFWNLFRQIIRAWEGTHQPCTGRGGRGGVRELHCHRGVSFRRVSPLSVF</sequence>
<feature type="compositionally biased region" description="Basic and acidic residues" evidence="1">
    <location>
        <begin position="1"/>
        <end position="29"/>
    </location>
</feature>
<organism evidence="2 3">
    <name type="scientific">Cucurbita maxima</name>
    <name type="common">Pumpkin</name>
    <name type="synonym">Winter squash</name>
    <dbReference type="NCBI Taxonomy" id="3661"/>
    <lineage>
        <taxon>Eukaryota</taxon>
        <taxon>Viridiplantae</taxon>
        <taxon>Streptophyta</taxon>
        <taxon>Embryophyta</taxon>
        <taxon>Tracheophyta</taxon>
        <taxon>Spermatophyta</taxon>
        <taxon>Magnoliopsida</taxon>
        <taxon>eudicotyledons</taxon>
        <taxon>Gunneridae</taxon>
        <taxon>Pentapetalae</taxon>
        <taxon>rosids</taxon>
        <taxon>fabids</taxon>
        <taxon>Cucurbitales</taxon>
        <taxon>Cucurbitaceae</taxon>
        <taxon>Cucurbiteae</taxon>
        <taxon>Cucurbita</taxon>
    </lineage>
</organism>
<evidence type="ECO:0000313" key="3">
    <source>
        <dbReference type="RefSeq" id="XP_022996491.1"/>
    </source>
</evidence>
<dbReference type="GeneID" id="111491722"/>
<accession>A0A6J1K4W1</accession>
<reference evidence="3" key="1">
    <citation type="submission" date="2025-08" db="UniProtKB">
        <authorList>
            <consortium name="RefSeq"/>
        </authorList>
    </citation>
    <scope>IDENTIFICATION</scope>
    <source>
        <tissue evidence="3">Young leaves</tissue>
    </source>
</reference>